<dbReference type="EMBL" id="NRRE01000028">
    <property type="protein sequence ID" value="MBK1698589.1"/>
    <property type="molecule type" value="Genomic_DNA"/>
</dbReference>
<keyword evidence="3 7" id="KW-0378">Hydrolase</keyword>
<dbReference type="PROSITE" id="PS01196">
    <property type="entry name" value="PEPT_TRNA_HYDROL_2"/>
    <property type="match status" value="1"/>
</dbReference>
<dbReference type="InterPro" id="IPR001328">
    <property type="entry name" value="Pept_tRNA_hydro"/>
</dbReference>
<accession>A0A934QL95</accession>
<dbReference type="Gene3D" id="3.40.50.1470">
    <property type="entry name" value="Peptidyl-tRNA hydrolase"/>
    <property type="match status" value="1"/>
</dbReference>
<evidence type="ECO:0000256" key="8">
    <source>
        <dbReference type="RuleBase" id="RU000673"/>
    </source>
</evidence>
<comment type="similarity">
    <text evidence="5 7 9">Belongs to the PTH family.</text>
</comment>
<dbReference type="Pfam" id="PF01195">
    <property type="entry name" value="Pept_tRNA_hydro"/>
    <property type="match status" value="1"/>
</dbReference>
<dbReference type="AlphaFoldDB" id="A0A934QL95"/>
<comment type="catalytic activity">
    <reaction evidence="7 8">
        <text>an N-acyl-L-alpha-aminoacyl-tRNA + H2O = an N-acyl-L-amino acid + a tRNA + H(+)</text>
        <dbReference type="Rhea" id="RHEA:54448"/>
        <dbReference type="Rhea" id="RHEA-COMP:10123"/>
        <dbReference type="Rhea" id="RHEA-COMP:13883"/>
        <dbReference type="ChEBI" id="CHEBI:15377"/>
        <dbReference type="ChEBI" id="CHEBI:15378"/>
        <dbReference type="ChEBI" id="CHEBI:59874"/>
        <dbReference type="ChEBI" id="CHEBI:78442"/>
        <dbReference type="ChEBI" id="CHEBI:138191"/>
        <dbReference type="EC" id="3.1.1.29"/>
    </reaction>
</comment>
<evidence type="ECO:0000256" key="1">
    <source>
        <dbReference type="ARBA" id="ARBA00013260"/>
    </source>
</evidence>
<dbReference type="PANTHER" id="PTHR17224:SF1">
    <property type="entry name" value="PEPTIDYL-TRNA HYDROLASE"/>
    <property type="match status" value="1"/>
</dbReference>
<comment type="subunit">
    <text evidence="7">Monomer.</text>
</comment>
<dbReference type="GO" id="GO:0004045">
    <property type="term" value="F:peptidyl-tRNA hydrolase activity"/>
    <property type="evidence" value="ECO:0007669"/>
    <property type="project" value="UniProtKB-UniRule"/>
</dbReference>
<protein>
    <recommendedName>
        <fullName evidence="6 7">Peptidyl-tRNA hydrolase</fullName>
        <shortName evidence="7">Pth</shortName>
        <ecNumber evidence="1 7">3.1.1.29</ecNumber>
    </recommendedName>
</protein>
<dbReference type="HAMAP" id="MF_00083">
    <property type="entry name" value="Pept_tRNA_hydro_bact"/>
    <property type="match status" value="1"/>
</dbReference>
<proteinExistence type="inferred from homology"/>
<keyword evidence="2 7" id="KW-0820">tRNA-binding</keyword>
<keyword evidence="12" id="KW-1185">Reference proteome</keyword>
<sequence length="239" mass="25333">MLDALRRLFQRRPGSGEASGSGANASGGPPVLLLVGLGNPGSKYEKTRHNIGFMALDEIARSHGLSAWRARFQSAAAEGMIGTEKVLALKPQTYMNNSGQAVGEAMRYFKLPPEQVIVLYDDLDLAPGKVKARLGGGHAGHNGIKSMVQHCGADFWRVRLGIGHPGDKRQVTNYVLSEFAKAETGTVDDVCRAVGDEIPRLIQGDPEGFMSRVAQKAPPPKDTKGPKDTTGAGSGAAQS</sequence>
<dbReference type="GO" id="GO:0005737">
    <property type="term" value="C:cytoplasm"/>
    <property type="evidence" value="ECO:0007669"/>
    <property type="project" value="UniProtKB-SubCell"/>
</dbReference>
<dbReference type="GO" id="GO:0006515">
    <property type="term" value="P:protein quality control for misfolded or incompletely synthesized proteins"/>
    <property type="evidence" value="ECO:0007669"/>
    <property type="project" value="UniProtKB-UniRule"/>
</dbReference>
<evidence type="ECO:0000313" key="12">
    <source>
        <dbReference type="Proteomes" id="UP000778970"/>
    </source>
</evidence>
<feature type="binding site" evidence="7">
    <location>
        <position position="142"/>
    </location>
    <ligand>
        <name>tRNA</name>
        <dbReference type="ChEBI" id="CHEBI:17843"/>
    </ligand>
</feature>
<evidence type="ECO:0000256" key="9">
    <source>
        <dbReference type="RuleBase" id="RU004320"/>
    </source>
</evidence>
<evidence type="ECO:0000256" key="10">
    <source>
        <dbReference type="SAM" id="MobiDB-lite"/>
    </source>
</evidence>
<feature type="region of interest" description="Disordered" evidence="10">
    <location>
        <begin position="202"/>
        <end position="239"/>
    </location>
</feature>
<comment type="function">
    <text evidence="7">Catalyzes the release of premature peptidyl moieties from peptidyl-tRNA molecules trapped in stalled 50S ribosomal subunits, and thus maintains levels of free tRNAs and 50S ribosomes.</text>
</comment>
<organism evidence="11 12">
    <name type="scientific">Rhodovibrio salinarum</name>
    <dbReference type="NCBI Taxonomy" id="1087"/>
    <lineage>
        <taxon>Bacteria</taxon>
        <taxon>Pseudomonadati</taxon>
        <taxon>Pseudomonadota</taxon>
        <taxon>Alphaproteobacteria</taxon>
        <taxon>Rhodospirillales</taxon>
        <taxon>Rhodovibrionaceae</taxon>
        <taxon>Rhodovibrio</taxon>
    </lineage>
</organism>
<evidence type="ECO:0000256" key="3">
    <source>
        <dbReference type="ARBA" id="ARBA00022801"/>
    </source>
</evidence>
<dbReference type="PANTHER" id="PTHR17224">
    <property type="entry name" value="PEPTIDYL-TRNA HYDROLASE"/>
    <property type="match status" value="1"/>
</dbReference>
<keyword evidence="4 7" id="KW-0694">RNA-binding</keyword>
<evidence type="ECO:0000256" key="6">
    <source>
        <dbReference type="ARBA" id="ARBA00050038"/>
    </source>
</evidence>
<dbReference type="InterPro" id="IPR036416">
    <property type="entry name" value="Pept_tRNA_hydro_sf"/>
</dbReference>
<reference evidence="11" key="1">
    <citation type="submission" date="2017-08" db="EMBL/GenBank/DDBJ databases">
        <authorList>
            <person name="Imhoff J.F."/>
            <person name="Rahn T."/>
            <person name="Kuenzel S."/>
            <person name="Neulinger S.C."/>
        </authorList>
    </citation>
    <scope>NUCLEOTIDE SEQUENCE</scope>
    <source>
        <strain evidence="11">DSM 9154</strain>
    </source>
</reference>
<dbReference type="GO" id="GO:0072344">
    <property type="term" value="P:rescue of stalled ribosome"/>
    <property type="evidence" value="ECO:0007669"/>
    <property type="project" value="UniProtKB-UniRule"/>
</dbReference>
<dbReference type="FunFam" id="3.40.50.1470:FF:000001">
    <property type="entry name" value="Peptidyl-tRNA hydrolase"/>
    <property type="match status" value="1"/>
</dbReference>
<evidence type="ECO:0000256" key="5">
    <source>
        <dbReference type="ARBA" id="ARBA00038063"/>
    </source>
</evidence>
<comment type="function">
    <text evidence="7">Hydrolyzes ribosome-free peptidyl-tRNAs (with 1 or more amino acids incorporated), which drop off the ribosome during protein synthesis, or as a result of ribosome stalling.</text>
</comment>
<dbReference type="SUPFAM" id="SSF53178">
    <property type="entry name" value="Peptidyl-tRNA hydrolase-like"/>
    <property type="match status" value="1"/>
</dbReference>
<gene>
    <name evidence="7" type="primary">pth</name>
    <name evidence="11" type="ORF">CKO21_15175</name>
</gene>
<reference evidence="11" key="2">
    <citation type="journal article" date="2020" name="Microorganisms">
        <title>Osmotic Adaptation and Compatible Solute Biosynthesis of Phototrophic Bacteria as Revealed from Genome Analyses.</title>
        <authorList>
            <person name="Imhoff J.F."/>
            <person name="Rahn T."/>
            <person name="Kunzel S."/>
            <person name="Keller A."/>
            <person name="Neulinger S.C."/>
        </authorList>
    </citation>
    <scope>NUCLEOTIDE SEQUENCE</scope>
    <source>
        <strain evidence="11">DSM 9154</strain>
    </source>
</reference>
<dbReference type="CDD" id="cd00462">
    <property type="entry name" value="PTH"/>
    <property type="match status" value="1"/>
</dbReference>
<dbReference type="InterPro" id="IPR018171">
    <property type="entry name" value="Pept_tRNA_hydro_CS"/>
</dbReference>
<evidence type="ECO:0000256" key="2">
    <source>
        <dbReference type="ARBA" id="ARBA00022555"/>
    </source>
</evidence>
<dbReference type="NCBIfam" id="TIGR00447">
    <property type="entry name" value="pth"/>
    <property type="match status" value="1"/>
</dbReference>
<evidence type="ECO:0000313" key="11">
    <source>
        <dbReference type="EMBL" id="MBK1698589.1"/>
    </source>
</evidence>
<feature type="binding site" evidence="7">
    <location>
        <position position="94"/>
    </location>
    <ligand>
        <name>tRNA</name>
        <dbReference type="ChEBI" id="CHEBI:17843"/>
    </ligand>
</feature>
<evidence type="ECO:0000256" key="4">
    <source>
        <dbReference type="ARBA" id="ARBA00022884"/>
    </source>
</evidence>
<dbReference type="EC" id="3.1.1.29" evidence="1 7"/>
<keyword evidence="7" id="KW-0963">Cytoplasm</keyword>
<dbReference type="Proteomes" id="UP000778970">
    <property type="component" value="Unassembled WGS sequence"/>
</dbReference>
<name>A0A934QL95_9PROT</name>
<dbReference type="GO" id="GO:0000049">
    <property type="term" value="F:tRNA binding"/>
    <property type="evidence" value="ECO:0007669"/>
    <property type="project" value="UniProtKB-UniRule"/>
</dbReference>
<feature type="binding site" evidence="7">
    <location>
        <position position="44"/>
    </location>
    <ligand>
        <name>tRNA</name>
        <dbReference type="ChEBI" id="CHEBI:17843"/>
    </ligand>
</feature>
<feature type="site" description="Discriminates between blocked and unblocked aminoacyl-tRNA" evidence="7">
    <location>
        <position position="39"/>
    </location>
</feature>
<feature type="site" description="Stabilizes the basic form of H active site to accept a proton" evidence="7">
    <location>
        <position position="121"/>
    </location>
</feature>
<comment type="caution">
    <text evidence="11">The sequence shown here is derived from an EMBL/GenBank/DDBJ whole genome shotgun (WGS) entry which is preliminary data.</text>
</comment>
<comment type="subcellular location">
    <subcellularLocation>
        <location evidence="7">Cytoplasm</location>
    </subcellularLocation>
</comment>
<evidence type="ECO:0000256" key="7">
    <source>
        <dbReference type="HAMAP-Rule" id="MF_00083"/>
    </source>
</evidence>
<feature type="active site" description="Proton acceptor" evidence="7">
    <location>
        <position position="49"/>
    </location>
</feature>
<feature type="binding site" evidence="7">
    <location>
        <position position="96"/>
    </location>
    <ligand>
        <name>tRNA</name>
        <dbReference type="ChEBI" id="CHEBI:17843"/>
    </ligand>
</feature>
<dbReference type="PROSITE" id="PS01195">
    <property type="entry name" value="PEPT_TRNA_HYDROL_1"/>
    <property type="match status" value="1"/>
</dbReference>